<proteinExistence type="predicted"/>
<dbReference type="EMBL" id="UOEB01000155">
    <property type="protein sequence ID" value="VAV84439.1"/>
    <property type="molecule type" value="Genomic_DNA"/>
</dbReference>
<name>A0A3B0QWD5_9ZZZZ</name>
<dbReference type="InterPro" id="IPR029058">
    <property type="entry name" value="AB_hydrolase_fold"/>
</dbReference>
<dbReference type="Gene3D" id="3.40.50.1820">
    <property type="entry name" value="alpha/beta hydrolase"/>
    <property type="match status" value="1"/>
</dbReference>
<reference evidence="1" key="1">
    <citation type="submission" date="2018-06" db="EMBL/GenBank/DDBJ databases">
        <authorList>
            <person name="Zhirakovskaya E."/>
        </authorList>
    </citation>
    <scope>NUCLEOTIDE SEQUENCE</scope>
</reference>
<sequence length="112" mass="13071">MPYKDSTEKEVAYKSVNSYTTLNNLTSKTKNVWLVFHGIGYLSKYFLKYFNELNKNENYIIAPQAQSKYYLGSTYKHVGASWLTKVNTEQEIENVVRYLDAILNNEKIPQNT</sequence>
<evidence type="ECO:0000313" key="1">
    <source>
        <dbReference type="EMBL" id="VAV84439.1"/>
    </source>
</evidence>
<evidence type="ECO:0008006" key="2">
    <source>
        <dbReference type="Google" id="ProtNLM"/>
    </source>
</evidence>
<gene>
    <name evidence="1" type="ORF">MNBD_BACTEROID02-1624</name>
</gene>
<organism evidence="1">
    <name type="scientific">hydrothermal vent metagenome</name>
    <dbReference type="NCBI Taxonomy" id="652676"/>
    <lineage>
        <taxon>unclassified sequences</taxon>
        <taxon>metagenomes</taxon>
        <taxon>ecological metagenomes</taxon>
    </lineage>
</organism>
<feature type="non-terminal residue" evidence="1">
    <location>
        <position position="112"/>
    </location>
</feature>
<protein>
    <recommendedName>
        <fullName evidence="2">Esterase</fullName>
    </recommendedName>
</protein>
<dbReference type="SUPFAM" id="SSF53474">
    <property type="entry name" value="alpha/beta-Hydrolases"/>
    <property type="match status" value="1"/>
</dbReference>
<dbReference type="AlphaFoldDB" id="A0A3B0QWD5"/>
<accession>A0A3B0QWD5</accession>